<feature type="transmembrane region" description="Helical" evidence="2">
    <location>
        <begin position="166"/>
        <end position="191"/>
    </location>
</feature>
<reference evidence="3" key="1">
    <citation type="submission" date="2009-02" db="EMBL/GenBank/DDBJ databases">
        <title>Full length sequence-verified cDNA sequences from Sitka spruce (Picea sitchensis).</title>
        <authorList>
            <person name="Reid K.E."/>
            <person name="Liao N."/>
            <person name="Ralph S."/>
            <person name="Kolosova N."/>
            <person name="Oddy C."/>
            <person name="Moore R."/>
            <person name="Mayo M."/>
            <person name="Wagner S."/>
            <person name="King J."/>
            <person name="Yanchuk A."/>
            <person name="Holt R."/>
            <person name="Jones S."/>
            <person name="Marra M."/>
            <person name="Ritland C.E."/>
            <person name="Ritland K."/>
            <person name="Bohlmann J."/>
        </authorList>
    </citation>
    <scope>NUCLEOTIDE SEQUENCE</scope>
    <source>
        <tissue evidence="3">Green portion of the leader tissue</tissue>
    </source>
</reference>
<feature type="region of interest" description="Disordered" evidence="1">
    <location>
        <begin position="58"/>
        <end position="80"/>
    </location>
</feature>
<organism evidence="3">
    <name type="scientific">Picea sitchensis</name>
    <name type="common">Sitka spruce</name>
    <name type="synonym">Pinus sitchensis</name>
    <dbReference type="NCBI Taxonomy" id="3332"/>
    <lineage>
        <taxon>Eukaryota</taxon>
        <taxon>Viridiplantae</taxon>
        <taxon>Streptophyta</taxon>
        <taxon>Embryophyta</taxon>
        <taxon>Tracheophyta</taxon>
        <taxon>Spermatophyta</taxon>
        <taxon>Pinopsida</taxon>
        <taxon>Pinidae</taxon>
        <taxon>Conifers I</taxon>
        <taxon>Pinales</taxon>
        <taxon>Pinaceae</taxon>
        <taxon>Picea</taxon>
    </lineage>
</organism>
<name>C0PQU7_PICSI</name>
<keyword evidence="2" id="KW-0812">Transmembrane</keyword>
<accession>C0PQU7</accession>
<dbReference type="PANTHER" id="PTHR36742">
    <property type="entry name" value="MYOSIN-G HEAVY CHAIN-LIKE PROTEIN"/>
    <property type="match status" value="1"/>
</dbReference>
<evidence type="ECO:0000256" key="1">
    <source>
        <dbReference type="SAM" id="MobiDB-lite"/>
    </source>
</evidence>
<dbReference type="GO" id="GO:0009507">
    <property type="term" value="C:chloroplast"/>
    <property type="evidence" value="ECO:0007669"/>
    <property type="project" value="TreeGrafter"/>
</dbReference>
<evidence type="ECO:0000256" key="2">
    <source>
        <dbReference type="SAM" id="Phobius"/>
    </source>
</evidence>
<dbReference type="PANTHER" id="PTHR36742:SF1">
    <property type="entry name" value="MYOSIN-G HEAVY CHAIN-LIKE PROTEIN"/>
    <property type="match status" value="1"/>
</dbReference>
<keyword evidence="2" id="KW-0472">Membrane</keyword>
<proteinExistence type="evidence at transcript level"/>
<dbReference type="EMBL" id="BT070683">
    <property type="protein sequence ID" value="ACN40187.1"/>
    <property type="molecule type" value="mRNA"/>
</dbReference>
<sequence>MALKLGHPTSAALDISIAVKANSYNTCSVKNMKILSVGYFLPCTNSCRLKRIVSPPAAASKTESGVSEGSPDESVSTESSVQSQLDLLERLTSINNKENDQAKVSSTTTIREQLSALVSDEVGEVTIPLGKRFKPNNYNSLTISQKRNIKRQDYLNKVAQRNDIPFFSTIALFVILPPVVILGVAVATGYVDIFP</sequence>
<keyword evidence="2" id="KW-1133">Transmembrane helix</keyword>
<dbReference type="OMA" id="RFKPNNY"/>
<protein>
    <submittedName>
        <fullName evidence="3">Uncharacterized protein</fullName>
    </submittedName>
</protein>
<dbReference type="AlphaFoldDB" id="C0PQU7"/>
<evidence type="ECO:0000313" key="3">
    <source>
        <dbReference type="EMBL" id="ACN40187.1"/>
    </source>
</evidence>